<name>D8JYY3_HYPDA</name>
<gene>
    <name evidence="1" type="ordered locus">Hden_1782</name>
</gene>
<dbReference type="EMBL" id="CP002083">
    <property type="protein sequence ID" value="ADJ23585.1"/>
    <property type="molecule type" value="Genomic_DNA"/>
</dbReference>
<evidence type="ECO:0000313" key="1">
    <source>
        <dbReference type="EMBL" id="ADJ23585.1"/>
    </source>
</evidence>
<accession>D8JYY3</accession>
<dbReference type="Proteomes" id="UP000002033">
    <property type="component" value="Chromosome"/>
</dbReference>
<dbReference type="OrthoDB" id="7932299at2"/>
<protein>
    <submittedName>
        <fullName evidence="1">Uncharacterized protein</fullName>
    </submittedName>
</protein>
<sequence>MSAAKLLIRKRMVNIQGKVRPTCFVQAVVEPAVQAALETHFMTETLFRRAAYSQSWPEGTIKIPPAVAPSLAAFLKNDACPEITVKTILAGQLYQGANAWEMMCFELIAKVAFDNLLELMRSVMQLDRDVFFPGSAHDLSAFEADAASDASVPQSSVAAA</sequence>
<keyword evidence="2" id="KW-1185">Reference proteome</keyword>
<dbReference type="KEGG" id="hdn:Hden_1782"/>
<dbReference type="HOGENOM" id="CLU_1649826_0_0_5"/>
<dbReference type="RefSeq" id="WP_013215744.1">
    <property type="nucleotide sequence ID" value="NC_014313.1"/>
</dbReference>
<proteinExistence type="predicted"/>
<dbReference type="AlphaFoldDB" id="D8JYY3"/>
<evidence type="ECO:0000313" key="2">
    <source>
        <dbReference type="Proteomes" id="UP000002033"/>
    </source>
</evidence>
<organism evidence="1 2">
    <name type="scientific">Hyphomicrobium denitrificans (strain ATCC 51888 / DSM 1869 / NCIMB 11706 / TK 0415)</name>
    <dbReference type="NCBI Taxonomy" id="582899"/>
    <lineage>
        <taxon>Bacteria</taxon>
        <taxon>Pseudomonadati</taxon>
        <taxon>Pseudomonadota</taxon>
        <taxon>Alphaproteobacteria</taxon>
        <taxon>Hyphomicrobiales</taxon>
        <taxon>Hyphomicrobiaceae</taxon>
        <taxon>Hyphomicrobium</taxon>
    </lineage>
</organism>
<reference evidence="2" key="1">
    <citation type="journal article" date="2011" name="J. Bacteriol.">
        <title>Genome sequences of eight morphologically diverse alphaproteobacteria.</title>
        <authorList>
            <consortium name="US DOE Joint Genome Institute"/>
            <person name="Brown P.J."/>
            <person name="Kysela D.T."/>
            <person name="Buechlein A."/>
            <person name="Hemmerich C."/>
            <person name="Brun Y.V."/>
        </authorList>
    </citation>
    <scope>NUCLEOTIDE SEQUENCE [LARGE SCALE GENOMIC DNA]</scope>
    <source>
        <strain evidence="2">ATCC 51888 / DSM 1869 / NCIB 11706 / TK 0415</strain>
    </source>
</reference>